<organism evidence="1 2">
    <name type="scientific">Muricoccus vinaceus</name>
    <dbReference type="NCBI Taxonomy" id="424704"/>
    <lineage>
        <taxon>Bacteria</taxon>
        <taxon>Pseudomonadati</taxon>
        <taxon>Pseudomonadota</taxon>
        <taxon>Alphaproteobacteria</taxon>
        <taxon>Acetobacterales</taxon>
        <taxon>Roseomonadaceae</taxon>
        <taxon>Muricoccus</taxon>
    </lineage>
</organism>
<dbReference type="RefSeq" id="WP_377051785.1">
    <property type="nucleotide sequence ID" value="NZ_JBHLVZ010000041.1"/>
</dbReference>
<sequence>MPELSLAELTQAAADAMEPRFVATRPPKIGGVDPLGLRQINFGLMDQVLPGINNVGRHVRPYVVTTWAWRRAAVCARQAGRSTVPVDELKDFVDRVEVLYAWSHFLHEGGADLPGRDVLNSLLRKATYRFGGTEWRDRRKARAQSTAFTAAITYGPAMRTLGWLEPDPDLSGAMRASPAPAVQAALDAFEAQIIDRLTHSAFSVLGVVDASTEEVRAWRDGWALDAPTAAERRAMALALAGPSASRERSAGVSLMVAAAATAAGPDLKLLRRTMCGSPTNFLPEGDVEQAWTAWRRMQVRQAFRLALEALFHWMTGVLEGGPRSSTGLVRVFLSQVPDREGAVSAGAWLANTELRTPTDAMDAIDATMAAPGEAGLAAAIANALAFCIREAPLEPEAFERADRLPLARARREALVRTDEPAAAFLQHVFESWILAQHVYWSVGRGLADARARGKTLLRLRIVLEEAGWTLTPGVGRGAPPIATPDRLRTAVSLARESGLMGIPADGT</sequence>
<evidence type="ECO:0008006" key="3">
    <source>
        <dbReference type="Google" id="ProtNLM"/>
    </source>
</evidence>
<dbReference type="Proteomes" id="UP001589789">
    <property type="component" value="Unassembled WGS sequence"/>
</dbReference>
<evidence type="ECO:0000313" key="2">
    <source>
        <dbReference type="Proteomes" id="UP001589789"/>
    </source>
</evidence>
<reference evidence="1 2" key="1">
    <citation type="submission" date="2024-09" db="EMBL/GenBank/DDBJ databases">
        <authorList>
            <person name="Sun Q."/>
            <person name="Mori K."/>
        </authorList>
    </citation>
    <scope>NUCLEOTIDE SEQUENCE [LARGE SCALE GENOMIC DNA]</scope>
    <source>
        <strain evidence="1 2">CCM 7468</strain>
    </source>
</reference>
<protein>
    <recommendedName>
        <fullName evidence="3">Septum formation inhibitor-activating ATPase</fullName>
    </recommendedName>
</protein>
<comment type="caution">
    <text evidence="1">The sequence shown here is derived from an EMBL/GenBank/DDBJ whole genome shotgun (WGS) entry which is preliminary data.</text>
</comment>
<dbReference type="EMBL" id="JBHLVZ010000041">
    <property type="protein sequence ID" value="MFC0386881.1"/>
    <property type="molecule type" value="Genomic_DNA"/>
</dbReference>
<keyword evidence="2" id="KW-1185">Reference proteome</keyword>
<evidence type="ECO:0000313" key="1">
    <source>
        <dbReference type="EMBL" id="MFC0386881.1"/>
    </source>
</evidence>
<accession>A0ABV6ITD7</accession>
<proteinExistence type="predicted"/>
<gene>
    <name evidence="1" type="ORF">ACFFIC_15190</name>
</gene>
<name>A0ABV6ITD7_9PROT</name>